<dbReference type="InterPro" id="IPR044725">
    <property type="entry name" value="CBSX3_CBS_dom"/>
</dbReference>
<feature type="domain" description="CBS" evidence="3">
    <location>
        <begin position="10"/>
        <end position="68"/>
    </location>
</feature>
<name>A0A1I7NWJ6_9HYPH</name>
<keyword evidence="1 2" id="KW-0129">CBS domain</keyword>
<dbReference type="EMBL" id="FPCH01000005">
    <property type="protein sequence ID" value="SFV39019.1"/>
    <property type="molecule type" value="Genomic_DNA"/>
</dbReference>
<dbReference type="InterPro" id="IPR046342">
    <property type="entry name" value="CBS_dom_sf"/>
</dbReference>
<dbReference type="SMART" id="SM00116">
    <property type="entry name" value="CBS"/>
    <property type="match status" value="2"/>
</dbReference>
<proteinExistence type="predicted"/>
<dbReference type="STRING" id="51670.SAMN04488557_4042"/>
<dbReference type="InterPro" id="IPR000644">
    <property type="entry name" value="CBS_dom"/>
</dbReference>
<dbReference type="InterPro" id="IPR051257">
    <property type="entry name" value="Diverse_CBS-Domain"/>
</dbReference>
<evidence type="ECO:0000313" key="4">
    <source>
        <dbReference type="EMBL" id="SFV39019.1"/>
    </source>
</evidence>
<reference evidence="5" key="1">
    <citation type="submission" date="2016-10" db="EMBL/GenBank/DDBJ databases">
        <authorList>
            <person name="Varghese N."/>
            <person name="Submissions S."/>
        </authorList>
    </citation>
    <scope>NUCLEOTIDE SEQUENCE [LARGE SCALE GENOMIC DNA]</scope>
    <source>
        <strain evidence="5">DSM 1565</strain>
    </source>
</reference>
<dbReference type="SUPFAM" id="SSF54631">
    <property type="entry name" value="CBS-domain pair"/>
    <property type="match status" value="1"/>
</dbReference>
<organism evidence="4 5">
    <name type="scientific">Hyphomicrobium facile</name>
    <dbReference type="NCBI Taxonomy" id="51670"/>
    <lineage>
        <taxon>Bacteria</taxon>
        <taxon>Pseudomonadati</taxon>
        <taxon>Pseudomonadota</taxon>
        <taxon>Alphaproteobacteria</taxon>
        <taxon>Hyphomicrobiales</taxon>
        <taxon>Hyphomicrobiaceae</taxon>
        <taxon>Hyphomicrobium</taxon>
    </lineage>
</organism>
<protein>
    <submittedName>
        <fullName evidence="4">CBS domain-containing protein</fullName>
    </submittedName>
</protein>
<evidence type="ECO:0000259" key="3">
    <source>
        <dbReference type="PROSITE" id="PS51371"/>
    </source>
</evidence>
<dbReference type="AlphaFoldDB" id="A0A1I7NWJ6"/>
<dbReference type="PANTHER" id="PTHR43080:SF2">
    <property type="entry name" value="CBS DOMAIN-CONTAINING PROTEIN"/>
    <property type="match status" value="1"/>
</dbReference>
<accession>A0A1I7NWJ6</accession>
<dbReference type="RefSeq" id="WP_092869555.1">
    <property type="nucleotide sequence ID" value="NZ_FPCH01000005.1"/>
</dbReference>
<dbReference type="PROSITE" id="PS51371">
    <property type="entry name" value="CBS"/>
    <property type="match status" value="2"/>
</dbReference>
<keyword evidence="5" id="KW-1185">Reference proteome</keyword>
<evidence type="ECO:0000256" key="1">
    <source>
        <dbReference type="ARBA" id="ARBA00023122"/>
    </source>
</evidence>
<gene>
    <name evidence="4" type="ORF">SAMN04488557_4042</name>
</gene>
<dbReference type="Pfam" id="PF00571">
    <property type="entry name" value="CBS"/>
    <property type="match status" value="2"/>
</dbReference>
<dbReference type="Gene3D" id="3.10.580.10">
    <property type="entry name" value="CBS-domain"/>
    <property type="match status" value="1"/>
</dbReference>
<evidence type="ECO:0000256" key="2">
    <source>
        <dbReference type="PROSITE-ProRule" id="PRU00703"/>
    </source>
</evidence>
<dbReference type="CDD" id="cd04623">
    <property type="entry name" value="CBS_pair_bac_euk"/>
    <property type="match status" value="1"/>
</dbReference>
<dbReference type="OrthoDB" id="9807125at2"/>
<dbReference type="PANTHER" id="PTHR43080">
    <property type="entry name" value="CBS DOMAIN-CONTAINING PROTEIN CBSX3, MITOCHONDRIAL"/>
    <property type="match status" value="1"/>
</dbReference>
<feature type="domain" description="CBS" evidence="3">
    <location>
        <begin position="76"/>
        <end position="131"/>
    </location>
</feature>
<dbReference type="Proteomes" id="UP000199423">
    <property type="component" value="Unassembled WGS sequence"/>
</dbReference>
<sequence>MIIGQILKSKERGVMTARPDDSIQEIALRLASRKIGAIVILGETENVIGIISERDIIRLVAEHGAAALTMLAREGMTRDVVCCTRECTLDEIMETMTKGRFRHIPVVENGALVGIISIGDVVKHHTAEVELEVTAMRGYLATG</sequence>
<evidence type="ECO:0000313" key="5">
    <source>
        <dbReference type="Proteomes" id="UP000199423"/>
    </source>
</evidence>